<reference evidence="2" key="1">
    <citation type="journal article" date="2022" name="Int. J. Syst. Evol. Microbiol.">
        <title>Pseudomonas aegrilactucae sp. nov. and Pseudomonas morbosilactucae sp. nov., pathogens causing bacterial rot of lettuce in Japan.</title>
        <authorList>
            <person name="Sawada H."/>
            <person name="Fujikawa T."/>
            <person name="Satou M."/>
        </authorList>
    </citation>
    <scope>NUCLEOTIDE SEQUENCE</scope>
    <source>
        <strain evidence="2">0166_1</strain>
    </source>
</reference>
<dbReference type="EMBL" id="CP087164">
    <property type="protein sequence ID" value="UGS34249.1"/>
    <property type="molecule type" value="Genomic_DNA"/>
</dbReference>
<gene>
    <name evidence="2" type="ORF">DSM104329_00625</name>
</gene>
<evidence type="ECO:0000313" key="2">
    <source>
        <dbReference type="EMBL" id="UGS34249.1"/>
    </source>
</evidence>
<accession>A0A9E6XTP7</accession>
<feature type="domain" description="Primase C-terminal 1" evidence="1">
    <location>
        <begin position="57"/>
        <end position="123"/>
    </location>
</feature>
<dbReference type="Proteomes" id="UP001162834">
    <property type="component" value="Chromosome"/>
</dbReference>
<organism evidence="2 3">
    <name type="scientific">Capillimicrobium parvum</name>
    <dbReference type="NCBI Taxonomy" id="2884022"/>
    <lineage>
        <taxon>Bacteria</taxon>
        <taxon>Bacillati</taxon>
        <taxon>Actinomycetota</taxon>
        <taxon>Thermoleophilia</taxon>
        <taxon>Solirubrobacterales</taxon>
        <taxon>Capillimicrobiaceae</taxon>
        <taxon>Capillimicrobium</taxon>
    </lineage>
</organism>
<dbReference type="InterPro" id="IPR015330">
    <property type="entry name" value="DNA_primase/pol_bifunc_N"/>
</dbReference>
<sequence>MTGVEVRGAGTYVMLPGSRHASGVIYEWANGARPWTAALQPVPEALRPKRTGSGTAAPVEAAIPLRSRNSALTSLAGTMRRRGFHEAAILAALLVMNRDRCQAPLDEAGVRKIAHSVARYQPAENIGAAVEELTAKLALDGVGKRVDRVKICGRGTNAVAHIHLDDGDRIVLDPLGRVGTPAKLAQEVALQAGAEPEFKPVDVTRVNALLYLLGEHVAGVEVEDPTTTGSATCAARPSKRST</sequence>
<dbReference type="SMART" id="SM00942">
    <property type="entry name" value="PriCT_1"/>
    <property type="match status" value="1"/>
</dbReference>
<evidence type="ECO:0000259" key="1">
    <source>
        <dbReference type="SMART" id="SM00942"/>
    </source>
</evidence>
<keyword evidence="3" id="KW-1185">Reference proteome</keyword>
<dbReference type="InterPro" id="IPR014820">
    <property type="entry name" value="PriCT_1"/>
</dbReference>
<dbReference type="KEGG" id="sbae:DSM104329_00625"/>
<evidence type="ECO:0000313" key="3">
    <source>
        <dbReference type="Proteomes" id="UP001162834"/>
    </source>
</evidence>
<proteinExistence type="predicted"/>
<dbReference type="Pfam" id="PF08708">
    <property type="entry name" value="PriCT_1"/>
    <property type="match status" value="1"/>
</dbReference>
<dbReference type="Pfam" id="PF09250">
    <property type="entry name" value="Prim-Pol"/>
    <property type="match status" value="1"/>
</dbReference>
<protein>
    <recommendedName>
        <fullName evidence="1">Primase C-terminal 1 domain-containing protein</fullName>
    </recommendedName>
</protein>
<name>A0A9E6XTP7_9ACTN</name>
<dbReference type="AlphaFoldDB" id="A0A9E6XTP7"/>